<evidence type="ECO:0000313" key="2">
    <source>
        <dbReference type="EMBL" id="NYS94207.1"/>
    </source>
</evidence>
<feature type="transmembrane region" description="Helical" evidence="1">
    <location>
        <begin position="7"/>
        <end position="28"/>
    </location>
</feature>
<keyword evidence="1" id="KW-1133">Transmembrane helix</keyword>
<feature type="transmembrane region" description="Helical" evidence="1">
    <location>
        <begin position="34"/>
        <end position="52"/>
    </location>
</feature>
<dbReference type="AlphaFoldDB" id="A0A853EUK2"/>
<accession>A0A853EUK2</accession>
<dbReference type="EMBL" id="JACBYE010000028">
    <property type="protein sequence ID" value="NYS94207.1"/>
    <property type="molecule type" value="Genomic_DNA"/>
</dbReference>
<name>A0A853EUK2_9MICO</name>
<comment type="caution">
    <text evidence="2">The sequence shown here is derived from an EMBL/GenBank/DDBJ whole genome shotgun (WGS) entry which is preliminary data.</text>
</comment>
<dbReference type="Proteomes" id="UP000561011">
    <property type="component" value="Unassembled WGS sequence"/>
</dbReference>
<gene>
    <name evidence="2" type="ORF">HZZ10_11850</name>
</gene>
<keyword evidence="3" id="KW-1185">Reference proteome</keyword>
<evidence type="ECO:0000313" key="3">
    <source>
        <dbReference type="Proteomes" id="UP000561011"/>
    </source>
</evidence>
<keyword evidence="1" id="KW-0812">Transmembrane</keyword>
<protein>
    <submittedName>
        <fullName evidence="2">Uncharacterized protein</fullName>
    </submittedName>
</protein>
<organism evidence="2 3">
    <name type="scientific">Sanguibacter inulinus</name>
    <dbReference type="NCBI Taxonomy" id="60922"/>
    <lineage>
        <taxon>Bacteria</taxon>
        <taxon>Bacillati</taxon>
        <taxon>Actinomycetota</taxon>
        <taxon>Actinomycetes</taxon>
        <taxon>Micrococcales</taxon>
        <taxon>Sanguibacteraceae</taxon>
        <taxon>Sanguibacter</taxon>
    </lineage>
</organism>
<keyword evidence="1" id="KW-0472">Membrane</keyword>
<sequence length="64" mass="6945">MTRDRRSWLAVVLSAITAIVLDIFPDAATSFPMLHRWVIAIILGAAVAAVVLRSRPPMGGDSRD</sequence>
<reference evidence="2 3" key="1">
    <citation type="submission" date="2020-07" db="EMBL/GenBank/DDBJ databases">
        <title>MOT database genomes.</title>
        <authorList>
            <person name="Joseph S."/>
            <person name="Aduse-Opoku J."/>
            <person name="Hashim A."/>
            <person name="Wade W."/>
            <person name="Curtis M."/>
        </authorList>
    </citation>
    <scope>NUCLEOTIDE SEQUENCE [LARGE SCALE GENOMIC DNA]</scope>
    <source>
        <strain evidence="2 3">DSM 100099</strain>
    </source>
</reference>
<proteinExistence type="predicted"/>
<dbReference type="RefSeq" id="WP_179913667.1">
    <property type="nucleotide sequence ID" value="NZ_JBHSTV010000005.1"/>
</dbReference>
<evidence type="ECO:0000256" key="1">
    <source>
        <dbReference type="SAM" id="Phobius"/>
    </source>
</evidence>